<evidence type="ECO:0000313" key="2">
    <source>
        <dbReference type="Proteomes" id="UP001595699"/>
    </source>
</evidence>
<dbReference type="GO" id="GO:0051213">
    <property type="term" value="F:dioxygenase activity"/>
    <property type="evidence" value="ECO:0007669"/>
    <property type="project" value="UniProtKB-KW"/>
</dbReference>
<dbReference type="Gene3D" id="2.60.120.620">
    <property type="entry name" value="q2cbj1_9rhob like domain"/>
    <property type="match status" value="1"/>
</dbReference>
<keyword evidence="2" id="KW-1185">Reference proteome</keyword>
<organism evidence="1 2">
    <name type="scientific">Tenggerimyces flavus</name>
    <dbReference type="NCBI Taxonomy" id="1708749"/>
    <lineage>
        <taxon>Bacteria</taxon>
        <taxon>Bacillati</taxon>
        <taxon>Actinomycetota</taxon>
        <taxon>Actinomycetes</taxon>
        <taxon>Propionibacteriales</taxon>
        <taxon>Nocardioidaceae</taxon>
        <taxon>Tenggerimyces</taxon>
    </lineage>
</organism>
<dbReference type="Pfam" id="PF05721">
    <property type="entry name" value="PhyH"/>
    <property type="match status" value="1"/>
</dbReference>
<dbReference type="InterPro" id="IPR008775">
    <property type="entry name" value="Phytyl_CoA_dOase-like"/>
</dbReference>
<keyword evidence="1" id="KW-0223">Dioxygenase</keyword>
<dbReference type="PANTHER" id="PTHR20883:SF46">
    <property type="entry name" value="PHYTANOYL-COA HYDROXYLASE"/>
    <property type="match status" value="1"/>
</dbReference>
<dbReference type="PANTHER" id="PTHR20883">
    <property type="entry name" value="PHYTANOYL-COA DIOXYGENASE DOMAIN CONTAINING 1"/>
    <property type="match status" value="1"/>
</dbReference>
<dbReference type="SUPFAM" id="SSF51197">
    <property type="entry name" value="Clavaminate synthase-like"/>
    <property type="match status" value="1"/>
</dbReference>
<dbReference type="RefSeq" id="WP_205117229.1">
    <property type="nucleotide sequence ID" value="NZ_JAFBCM010000001.1"/>
</dbReference>
<comment type="caution">
    <text evidence="1">The sequence shown here is derived from an EMBL/GenBank/DDBJ whole genome shotgun (WGS) entry which is preliminary data.</text>
</comment>
<dbReference type="EMBL" id="JBHRZH010000006">
    <property type="protein sequence ID" value="MFC3761002.1"/>
    <property type="molecule type" value="Genomic_DNA"/>
</dbReference>
<reference evidence="2" key="1">
    <citation type="journal article" date="2019" name="Int. J. Syst. Evol. Microbiol.">
        <title>The Global Catalogue of Microorganisms (GCM) 10K type strain sequencing project: providing services to taxonomists for standard genome sequencing and annotation.</title>
        <authorList>
            <consortium name="The Broad Institute Genomics Platform"/>
            <consortium name="The Broad Institute Genome Sequencing Center for Infectious Disease"/>
            <person name="Wu L."/>
            <person name="Ma J."/>
        </authorList>
    </citation>
    <scope>NUCLEOTIDE SEQUENCE [LARGE SCALE GENOMIC DNA]</scope>
    <source>
        <strain evidence="2">CGMCC 4.7241</strain>
    </source>
</reference>
<dbReference type="Proteomes" id="UP001595699">
    <property type="component" value="Unassembled WGS sequence"/>
</dbReference>
<gene>
    <name evidence="1" type="ORF">ACFOUW_09130</name>
</gene>
<keyword evidence="1" id="KW-0560">Oxidoreductase</keyword>
<protein>
    <submittedName>
        <fullName evidence="1">Phytanoyl-CoA dioxygenase family protein</fullName>
    </submittedName>
</protein>
<name>A0ABV7Y839_9ACTN</name>
<proteinExistence type="predicted"/>
<sequence length="249" mass="27509">MTETTTFRLSDAQVAAFHRDGFLAIEQLTTADEVASMREVYDRLFSRRDFDQGDHLELSEVDAEGRETLPQILSPEKYAPELASTLARRNALALARQLLGPEAEHSGDHAIMKPPGLGAPTPWHQDEAYWNPAVLHTALSIWMPLQEATVENGCMCFVPGSHVRDVVPHHLASADAHALEVDSSDLVADEVACPIPAGGATIHHCRTVHYAGPNVSTTPRRAYIMGFHGQHRPLPVARDFSWQRPEWTA</sequence>
<accession>A0ABV7Y839</accession>
<evidence type="ECO:0000313" key="1">
    <source>
        <dbReference type="EMBL" id="MFC3761002.1"/>
    </source>
</evidence>